<keyword evidence="2" id="KW-0479">Metal-binding</keyword>
<feature type="domain" description="Fumarylacetoacetase-like C-terminal" evidence="3">
    <location>
        <begin position="80"/>
        <end position="285"/>
    </location>
</feature>
<sequence>MKLSSLSANEKPFIGVRRADGIVNVNAAIPGLPTDVGALLQSPAYDAQQLADVVERTAVSSLLRDDEVRFRPVIPAPGKLLCLGLNYVDHAAESAHRAPEYPVVFGRYPTSLVGHGEPLVLPSVSTHFDYEAELGVVIGKTCRKVSREQALEHVAGYTLLNDGSIRDYQMRTHQWTIGKNVDATGALGPELVTADELPAGAKGLVLRGILNGTIMQEANTSDMIFGVADAIAILSEVMTLEVGDMIATGTPGGVGFVRNPPVFMKPGDVFEVQVERVGTLRNHVVAEGPGPLKGSAL</sequence>
<proteinExistence type="inferred from homology"/>
<dbReference type="Pfam" id="PF01557">
    <property type="entry name" value="FAA_hydrolase"/>
    <property type="match status" value="1"/>
</dbReference>
<dbReference type="PANTHER" id="PTHR42796">
    <property type="entry name" value="FUMARYLACETOACETATE HYDROLASE DOMAIN-CONTAINING PROTEIN 2A-RELATED"/>
    <property type="match status" value="1"/>
</dbReference>
<dbReference type="GO" id="GO:0046872">
    <property type="term" value="F:metal ion binding"/>
    <property type="evidence" value="ECO:0007669"/>
    <property type="project" value="UniProtKB-KW"/>
</dbReference>
<dbReference type="GO" id="GO:0016787">
    <property type="term" value="F:hydrolase activity"/>
    <property type="evidence" value="ECO:0007669"/>
    <property type="project" value="UniProtKB-KW"/>
</dbReference>
<organism evidence="4 5">
    <name type="scientific">Polyangium jinanense</name>
    <dbReference type="NCBI Taxonomy" id="2829994"/>
    <lineage>
        <taxon>Bacteria</taxon>
        <taxon>Pseudomonadati</taxon>
        <taxon>Myxococcota</taxon>
        <taxon>Polyangia</taxon>
        <taxon>Polyangiales</taxon>
        <taxon>Polyangiaceae</taxon>
        <taxon>Polyangium</taxon>
    </lineage>
</organism>
<evidence type="ECO:0000256" key="2">
    <source>
        <dbReference type="ARBA" id="ARBA00022723"/>
    </source>
</evidence>
<dbReference type="RefSeq" id="WP_272428186.1">
    <property type="nucleotide sequence ID" value="NZ_JAGTJJ010000015.1"/>
</dbReference>
<accession>A0A9X3X6P8</accession>
<keyword evidence="4" id="KW-0378">Hydrolase</keyword>
<dbReference type="SUPFAM" id="SSF56529">
    <property type="entry name" value="FAH"/>
    <property type="match status" value="1"/>
</dbReference>
<evidence type="ECO:0000259" key="3">
    <source>
        <dbReference type="Pfam" id="PF01557"/>
    </source>
</evidence>
<name>A0A9X3X6P8_9BACT</name>
<reference evidence="4 5" key="1">
    <citation type="submission" date="2021-04" db="EMBL/GenBank/DDBJ databases">
        <title>Genome analysis of Polyangium sp.</title>
        <authorList>
            <person name="Li Y."/>
            <person name="Wang J."/>
        </authorList>
    </citation>
    <scope>NUCLEOTIDE SEQUENCE [LARGE SCALE GENOMIC DNA]</scope>
    <source>
        <strain evidence="4 5">SDU14</strain>
    </source>
</reference>
<evidence type="ECO:0000256" key="1">
    <source>
        <dbReference type="ARBA" id="ARBA00010211"/>
    </source>
</evidence>
<dbReference type="GO" id="GO:0016853">
    <property type="term" value="F:isomerase activity"/>
    <property type="evidence" value="ECO:0007669"/>
    <property type="project" value="UniProtKB-ARBA"/>
</dbReference>
<dbReference type="EMBL" id="JAGTJJ010000015">
    <property type="protein sequence ID" value="MDC3983610.1"/>
    <property type="molecule type" value="Genomic_DNA"/>
</dbReference>
<dbReference type="Proteomes" id="UP001151081">
    <property type="component" value="Unassembled WGS sequence"/>
</dbReference>
<evidence type="ECO:0000313" key="4">
    <source>
        <dbReference type="EMBL" id="MDC3983610.1"/>
    </source>
</evidence>
<evidence type="ECO:0000313" key="5">
    <source>
        <dbReference type="Proteomes" id="UP001151081"/>
    </source>
</evidence>
<dbReference type="InterPro" id="IPR051121">
    <property type="entry name" value="FAH"/>
</dbReference>
<keyword evidence="5" id="KW-1185">Reference proteome</keyword>
<dbReference type="FunFam" id="3.90.850.10:FF:000002">
    <property type="entry name" value="2-hydroxyhepta-2,4-diene-1,7-dioate isomerase"/>
    <property type="match status" value="1"/>
</dbReference>
<dbReference type="InterPro" id="IPR036663">
    <property type="entry name" value="Fumarylacetoacetase_C_sf"/>
</dbReference>
<comment type="similarity">
    <text evidence="1">Belongs to the FAH family.</text>
</comment>
<protein>
    <submittedName>
        <fullName evidence="4">Fumarylacetoacetate hydrolase family protein</fullName>
    </submittedName>
</protein>
<dbReference type="PANTHER" id="PTHR42796:SF4">
    <property type="entry name" value="FUMARYLACETOACETATE HYDROLASE DOMAIN-CONTAINING PROTEIN 2A"/>
    <property type="match status" value="1"/>
</dbReference>
<gene>
    <name evidence="4" type="ORF">KEG57_24090</name>
</gene>
<comment type="caution">
    <text evidence="4">The sequence shown here is derived from an EMBL/GenBank/DDBJ whole genome shotgun (WGS) entry which is preliminary data.</text>
</comment>
<dbReference type="Gene3D" id="3.90.850.10">
    <property type="entry name" value="Fumarylacetoacetase-like, C-terminal domain"/>
    <property type="match status" value="1"/>
</dbReference>
<dbReference type="GO" id="GO:0019752">
    <property type="term" value="P:carboxylic acid metabolic process"/>
    <property type="evidence" value="ECO:0007669"/>
    <property type="project" value="UniProtKB-ARBA"/>
</dbReference>
<dbReference type="AlphaFoldDB" id="A0A9X3X6P8"/>
<dbReference type="InterPro" id="IPR011234">
    <property type="entry name" value="Fumarylacetoacetase-like_C"/>
</dbReference>